<protein>
    <submittedName>
        <fullName evidence="3">CYFA0S20e01024g1_1</fullName>
    </submittedName>
</protein>
<accession>A0A061BDA9</accession>
<name>A0A061BDA9_CYBFA</name>
<feature type="domain" description="PCI" evidence="2">
    <location>
        <begin position="177"/>
        <end position="354"/>
    </location>
</feature>
<dbReference type="InterPro" id="IPR000717">
    <property type="entry name" value="PCI_dom"/>
</dbReference>
<evidence type="ECO:0000259" key="2">
    <source>
        <dbReference type="PROSITE" id="PS50250"/>
    </source>
</evidence>
<dbReference type="OrthoDB" id="10267031at2759"/>
<dbReference type="PROSITE" id="PS50250">
    <property type="entry name" value="PCI"/>
    <property type="match status" value="1"/>
</dbReference>
<organism evidence="3">
    <name type="scientific">Cyberlindnera fabianii</name>
    <name type="common">Yeast</name>
    <name type="synonym">Hansenula fabianii</name>
    <dbReference type="NCBI Taxonomy" id="36022"/>
    <lineage>
        <taxon>Eukaryota</taxon>
        <taxon>Fungi</taxon>
        <taxon>Dikarya</taxon>
        <taxon>Ascomycota</taxon>
        <taxon>Saccharomycotina</taxon>
        <taxon>Saccharomycetes</taxon>
        <taxon>Phaffomycetales</taxon>
        <taxon>Phaffomycetaceae</taxon>
        <taxon>Cyberlindnera</taxon>
    </lineage>
</organism>
<dbReference type="EMBL" id="LK052905">
    <property type="protein sequence ID" value="CDR45861.1"/>
    <property type="molecule type" value="Genomic_DNA"/>
</dbReference>
<dbReference type="Pfam" id="PF01399">
    <property type="entry name" value="PCI"/>
    <property type="match status" value="1"/>
</dbReference>
<dbReference type="GO" id="GO:0002183">
    <property type="term" value="P:cytoplasmic translational initiation"/>
    <property type="evidence" value="ECO:0007669"/>
    <property type="project" value="TreeGrafter"/>
</dbReference>
<evidence type="ECO:0000256" key="1">
    <source>
        <dbReference type="ARBA" id="ARBA00008482"/>
    </source>
</evidence>
<dbReference type="GO" id="GO:0005852">
    <property type="term" value="C:eukaryotic translation initiation factor 3 complex"/>
    <property type="evidence" value="ECO:0007669"/>
    <property type="project" value="TreeGrafter"/>
</dbReference>
<evidence type="ECO:0000313" key="3">
    <source>
        <dbReference type="EMBL" id="CDR45861.1"/>
    </source>
</evidence>
<proteinExistence type="inferred from homology"/>
<dbReference type="PANTHER" id="PTHR15350:SF2">
    <property type="entry name" value="EUKARYOTIC TRANSLATION INITIATION FACTOR 3 SUBUNIT M"/>
    <property type="match status" value="1"/>
</dbReference>
<gene>
    <name evidence="3" type="ORF">CYFA0S_20e01024g</name>
</gene>
<sequence>MPAHLVAEDTLHDAVGEYAALLDHFSGSSNLFADKFSTFITEETEEDVEYSPEVFTYVSGETAETLAQTIPDKDLESVVNLVVFILLQQESSKFETSVQEWFTNLITAQQFGDKVEKNKKKTLKVLSLISNLSAVYNLDVSATLKQWLLTQIVHLVRILDDVKILKPFVTNAENIIDSNSASEETRSLLVEAAQLYSTVDAQESLKLLQLAATKISPASPELIEKLIIKSLNTSTALDLTHLTSDSTITSSAPSALVTLLEQYHSLPTSEFAPLLASTSISNLDTTTVLSKNKTLTLLTLAQSTPVLTYSEISKALDIPETQVELVLIDAIKRGAIEGKINQIKSEFHVFGVKLIVKKIELQDWKDIKEKLLVQKKALGEIRSLVENVQKKNKKN</sequence>
<dbReference type="SMART" id="SM00088">
    <property type="entry name" value="PINT"/>
    <property type="match status" value="1"/>
</dbReference>
<reference evidence="3" key="1">
    <citation type="journal article" date="2014" name="Genome Announc.">
        <title>Genome sequence of the yeast Cyberlindnera fabianii (Hansenula fabianii).</title>
        <authorList>
            <person name="Freel K.C."/>
            <person name="Sarilar V."/>
            <person name="Neuveglise C."/>
            <person name="Devillers H."/>
            <person name="Friedrich A."/>
            <person name="Schacherer J."/>
        </authorList>
    </citation>
    <scope>NUCLEOTIDE SEQUENCE</scope>
    <source>
        <strain evidence="3">YJS4271</strain>
    </source>
</reference>
<comment type="similarity">
    <text evidence="1">Belongs to the CSN7/EIF3M family. CSN7 subfamily.</text>
</comment>
<dbReference type="PANTHER" id="PTHR15350">
    <property type="entry name" value="COP9 SIGNALOSOME COMPLEX SUBUNIT 7/DENDRITIC CELL PROTEIN GA17"/>
    <property type="match status" value="1"/>
</dbReference>
<dbReference type="PhylomeDB" id="A0A061BDA9"/>
<dbReference type="VEuPathDB" id="FungiDB:BON22_0874"/>
<dbReference type="AlphaFoldDB" id="A0A061BDA9"/>
<dbReference type="InterPro" id="IPR045237">
    <property type="entry name" value="COPS7/eIF3m"/>
</dbReference>